<dbReference type="InterPro" id="IPR000504">
    <property type="entry name" value="RRM_dom"/>
</dbReference>
<evidence type="ECO:0000313" key="6">
    <source>
        <dbReference type="Proteomes" id="UP001140094"/>
    </source>
</evidence>
<dbReference type="GO" id="GO:0006406">
    <property type="term" value="P:mRNA export from nucleus"/>
    <property type="evidence" value="ECO:0007669"/>
    <property type="project" value="TreeGrafter"/>
</dbReference>
<feature type="compositionally biased region" description="Low complexity" evidence="3">
    <location>
        <begin position="230"/>
        <end position="240"/>
    </location>
</feature>
<feature type="region of interest" description="Disordered" evidence="3">
    <location>
        <begin position="179"/>
        <end position="267"/>
    </location>
</feature>
<proteinExistence type="predicted"/>
<dbReference type="InterPro" id="IPR012677">
    <property type="entry name" value="Nucleotide-bd_a/b_plait_sf"/>
</dbReference>
<dbReference type="GO" id="GO:0003729">
    <property type="term" value="F:mRNA binding"/>
    <property type="evidence" value="ECO:0007669"/>
    <property type="project" value="TreeGrafter"/>
</dbReference>
<evidence type="ECO:0000259" key="4">
    <source>
        <dbReference type="PROSITE" id="PS50102"/>
    </source>
</evidence>
<keyword evidence="1 2" id="KW-0694">RNA-binding</keyword>
<evidence type="ECO:0000256" key="1">
    <source>
        <dbReference type="ARBA" id="ARBA00022884"/>
    </source>
</evidence>
<feature type="region of interest" description="Disordered" evidence="3">
    <location>
        <begin position="1"/>
        <end position="34"/>
    </location>
</feature>
<dbReference type="Pfam" id="PF00076">
    <property type="entry name" value="RRM_1"/>
    <property type="match status" value="1"/>
</dbReference>
<dbReference type="Pfam" id="PF13865">
    <property type="entry name" value="FoP_duplication"/>
    <property type="match status" value="1"/>
</dbReference>
<evidence type="ECO:0000256" key="2">
    <source>
        <dbReference type="PROSITE-ProRule" id="PRU00176"/>
    </source>
</evidence>
<organism evidence="5 6">
    <name type="scientific">Coemansia guatemalensis</name>
    <dbReference type="NCBI Taxonomy" id="2761395"/>
    <lineage>
        <taxon>Eukaryota</taxon>
        <taxon>Fungi</taxon>
        <taxon>Fungi incertae sedis</taxon>
        <taxon>Zoopagomycota</taxon>
        <taxon>Kickxellomycotina</taxon>
        <taxon>Kickxellomycetes</taxon>
        <taxon>Kickxellales</taxon>
        <taxon>Kickxellaceae</taxon>
        <taxon>Coemansia</taxon>
    </lineage>
</organism>
<dbReference type="OrthoDB" id="1049195at2759"/>
<evidence type="ECO:0000313" key="5">
    <source>
        <dbReference type="EMBL" id="KAJ2798681.1"/>
    </source>
</evidence>
<feature type="compositionally biased region" description="Basic and acidic residues" evidence="3">
    <location>
        <begin position="1"/>
        <end position="17"/>
    </location>
</feature>
<dbReference type="PANTHER" id="PTHR19965:SF35">
    <property type="entry name" value="RNA ANNEALING PROTEIN YRA1"/>
    <property type="match status" value="1"/>
</dbReference>
<reference evidence="5" key="1">
    <citation type="submission" date="2022-07" db="EMBL/GenBank/DDBJ databases">
        <title>Phylogenomic reconstructions and comparative analyses of Kickxellomycotina fungi.</title>
        <authorList>
            <person name="Reynolds N.K."/>
            <person name="Stajich J.E."/>
            <person name="Barry K."/>
            <person name="Grigoriev I.V."/>
            <person name="Crous P."/>
            <person name="Smith M.E."/>
        </authorList>
    </citation>
    <scope>NUCLEOTIDE SEQUENCE</scope>
    <source>
        <strain evidence="5">NRRL 1565</strain>
    </source>
</reference>
<dbReference type="SMART" id="SM00360">
    <property type="entry name" value="RRM"/>
    <property type="match status" value="1"/>
</dbReference>
<dbReference type="AlphaFoldDB" id="A0A9W8HX23"/>
<comment type="caution">
    <text evidence="5">The sequence shown here is derived from an EMBL/GenBank/DDBJ whole genome shotgun (WGS) entry which is preliminary data.</text>
</comment>
<dbReference type="InterPro" id="IPR025715">
    <property type="entry name" value="FoP_C"/>
</dbReference>
<feature type="domain" description="RRM" evidence="4">
    <location>
        <begin position="43"/>
        <end position="126"/>
    </location>
</feature>
<feature type="compositionally biased region" description="Basic residues" evidence="3">
    <location>
        <begin position="195"/>
        <end position="211"/>
    </location>
</feature>
<accession>A0A9W8HX23</accession>
<gene>
    <name evidence="5" type="ORF">H4R20_004731</name>
</gene>
<name>A0A9W8HX23_9FUNG</name>
<dbReference type="GO" id="GO:0005634">
    <property type="term" value="C:nucleus"/>
    <property type="evidence" value="ECO:0007669"/>
    <property type="project" value="TreeGrafter"/>
</dbReference>
<dbReference type="SMART" id="SM01218">
    <property type="entry name" value="FoP_duplication"/>
    <property type="match status" value="1"/>
</dbReference>
<protein>
    <recommendedName>
        <fullName evidence="4">RRM domain-containing protein</fullName>
    </recommendedName>
</protein>
<dbReference type="PANTHER" id="PTHR19965">
    <property type="entry name" value="RNA AND EXPORT FACTOR BINDING PROTEIN"/>
    <property type="match status" value="1"/>
</dbReference>
<dbReference type="InterPro" id="IPR051229">
    <property type="entry name" value="ALYREF_mRNA_export"/>
</dbReference>
<dbReference type="Gene3D" id="3.30.70.330">
    <property type="match status" value="1"/>
</dbReference>
<keyword evidence="6" id="KW-1185">Reference proteome</keyword>
<dbReference type="CDD" id="cd00590">
    <property type="entry name" value="RRM_SF"/>
    <property type="match status" value="1"/>
</dbReference>
<dbReference type="Proteomes" id="UP001140094">
    <property type="component" value="Unassembled WGS sequence"/>
</dbReference>
<sequence>MTRSGSSDRRDRRRQPTKDNVNSSRGISIAGRNRDMTQYNEMRVVWVTDLPHDYTSEKIENMLSSTGRIDNVRMALDKQGRFTGKAEVIYRMPDDARDAIQTFDGETLYTTDSRGHVAMHVSYSSPENGSYIDDLKFKDSLPAPRTVPLKERLGGVGANAMAAILPMIPVGPMPVAGMTPAAVSSTNSNGGGRQREHHRRRGGYGGRHGRGNRNDGGPRPTAEELDADMDAYMSAAADSANGTAPESATEEKPAQLSAEPTVPMDES</sequence>
<dbReference type="PROSITE" id="PS50102">
    <property type="entry name" value="RRM"/>
    <property type="match status" value="1"/>
</dbReference>
<dbReference type="EMBL" id="JANBUO010001342">
    <property type="protein sequence ID" value="KAJ2798681.1"/>
    <property type="molecule type" value="Genomic_DNA"/>
</dbReference>
<evidence type="ECO:0000256" key="3">
    <source>
        <dbReference type="SAM" id="MobiDB-lite"/>
    </source>
</evidence>
<dbReference type="SUPFAM" id="SSF54928">
    <property type="entry name" value="RNA-binding domain, RBD"/>
    <property type="match status" value="1"/>
</dbReference>
<dbReference type="InterPro" id="IPR035979">
    <property type="entry name" value="RBD_domain_sf"/>
</dbReference>